<name>A0A8T4IDB1_9SPHN</name>
<evidence type="ECO:0000256" key="3">
    <source>
        <dbReference type="ARBA" id="ARBA00023163"/>
    </source>
</evidence>
<keyword evidence="1" id="KW-0805">Transcription regulation</keyword>
<dbReference type="Proteomes" id="UP000676996">
    <property type="component" value="Unassembled WGS sequence"/>
</dbReference>
<dbReference type="InterPro" id="IPR036390">
    <property type="entry name" value="WH_DNA-bd_sf"/>
</dbReference>
<dbReference type="InterPro" id="IPR012318">
    <property type="entry name" value="HTH_CRP"/>
</dbReference>
<dbReference type="AlphaFoldDB" id="A0A8T4IDB1"/>
<accession>A0A8T4IDB1</accession>
<evidence type="ECO:0000313" key="5">
    <source>
        <dbReference type="EMBL" id="MBR0551854.1"/>
    </source>
</evidence>
<reference evidence="5" key="1">
    <citation type="submission" date="2021-04" db="EMBL/GenBank/DDBJ databases">
        <title>Ouciella asimina sp. nov., isolated from the surface seawater in the hydrothermal field of Okinawa Trough.</title>
        <authorList>
            <person name="Shuang W."/>
        </authorList>
    </citation>
    <scope>NUCLEOTIDE SEQUENCE</scope>
    <source>
        <strain evidence="5">LXI357</strain>
    </source>
</reference>
<organism evidence="5 6">
    <name type="scientific">Stakelama marina</name>
    <dbReference type="NCBI Taxonomy" id="2826939"/>
    <lineage>
        <taxon>Bacteria</taxon>
        <taxon>Pseudomonadati</taxon>
        <taxon>Pseudomonadota</taxon>
        <taxon>Alphaproteobacteria</taxon>
        <taxon>Sphingomonadales</taxon>
        <taxon>Sphingomonadaceae</taxon>
        <taxon>Stakelama</taxon>
    </lineage>
</organism>
<dbReference type="InterPro" id="IPR018490">
    <property type="entry name" value="cNMP-bd_dom_sf"/>
</dbReference>
<dbReference type="Pfam" id="PF13545">
    <property type="entry name" value="HTH_Crp_2"/>
    <property type="match status" value="1"/>
</dbReference>
<evidence type="ECO:0000256" key="2">
    <source>
        <dbReference type="ARBA" id="ARBA00023125"/>
    </source>
</evidence>
<feature type="domain" description="HTH crp-type" evidence="4">
    <location>
        <begin position="124"/>
        <end position="190"/>
    </location>
</feature>
<keyword evidence="3" id="KW-0804">Transcription</keyword>
<evidence type="ECO:0000259" key="4">
    <source>
        <dbReference type="Pfam" id="PF13545"/>
    </source>
</evidence>
<dbReference type="RefSeq" id="WP_284053114.1">
    <property type="nucleotide sequence ID" value="NZ_JAGRQC010000001.1"/>
</dbReference>
<dbReference type="GO" id="GO:0003677">
    <property type="term" value="F:DNA binding"/>
    <property type="evidence" value="ECO:0007669"/>
    <property type="project" value="UniProtKB-KW"/>
</dbReference>
<dbReference type="Gene3D" id="2.60.120.10">
    <property type="entry name" value="Jelly Rolls"/>
    <property type="match status" value="1"/>
</dbReference>
<dbReference type="EMBL" id="JAGRQC010000001">
    <property type="protein sequence ID" value="MBR0551854.1"/>
    <property type="molecule type" value="Genomic_DNA"/>
</dbReference>
<dbReference type="GO" id="GO:0006355">
    <property type="term" value="P:regulation of DNA-templated transcription"/>
    <property type="evidence" value="ECO:0007669"/>
    <property type="project" value="InterPro"/>
</dbReference>
<keyword evidence="2" id="KW-0238">DNA-binding</keyword>
<keyword evidence="6" id="KW-1185">Reference proteome</keyword>
<comment type="caution">
    <text evidence="5">The sequence shown here is derived from an EMBL/GenBank/DDBJ whole genome shotgun (WGS) entry which is preliminary data.</text>
</comment>
<dbReference type="SUPFAM" id="SSF51206">
    <property type="entry name" value="cAMP-binding domain-like"/>
    <property type="match status" value="1"/>
</dbReference>
<dbReference type="InterPro" id="IPR014710">
    <property type="entry name" value="RmlC-like_jellyroll"/>
</dbReference>
<protein>
    <submittedName>
        <fullName evidence="5">Crp/Fnr family transcriptional regulator</fullName>
    </submittedName>
</protein>
<gene>
    <name evidence="5" type="ORF">J7S20_04970</name>
</gene>
<proteinExistence type="predicted"/>
<dbReference type="SUPFAM" id="SSF46785">
    <property type="entry name" value="Winged helix' DNA-binding domain"/>
    <property type="match status" value="1"/>
</dbReference>
<evidence type="ECO:0000256" key="1">
    <source>
        <dbReference type="ARBA" id="ARBA00023015"/>
    </source>
</evidence>
<sequence>MRRIEVSSGDVLSEAGQSSQNIYFPENAVVSLCVVDRKNSGFEVAMAGREGMIGVSALLGARLSPHRTVVQISGGSALVAKSDVVKALAEQDDELRNLLLRYTLYLKEQMARTILSERRDQVEARLARRLLMLHDRIEGDELSVTHADLGDVLNVRRATVTDCLHLLEGEHILHCTRGRVAIRNRAGLERAAGDSYGSPEATYRELIYPFGKTRVS</sequence>
<evidence type="ECO:0000313" key="6">
    <source>
        <dbReference type="Proteomes" id="UP000676996"/>
    </source>
</evidence>